<keyword evidence="4" id="KW-0138">CF(0)</keyword>
<dbReference type="GO" id="GO:0006754">
    <property type="term" value="P:ATP biosynthetic process"/>
    <property type="evidence" value="ECO:0007669"/>
    <property type="project" value="UniProtKB-KW"/>
</dbReference>
<dbReference type="PANTHER" id="PTHR13080:SF13">
    <property type="entry name" value="ATP SYNTHASE SUBUNIT F, MITOCHONDRIAL"/>
    <property type="match status" value="1"/>
</dbReference>
<evidence type="ECO:0000256" key="10">
    <source>
        <dbReference type="SAM" id="MobiDB-lite"/>
    </source>
</evidence>
<evidence type="ECO:0000256" key="3">
    <source>
        <dbReference type="ARBA" id="ARBA00022448"/>
    </source>
</evidence>
<gene>
    <name evidence="11" type="ORF">ACEWY4_025969</name>
</gene>
<sequence>MAPAVASSRSLDPLSEEALLTGSVVKKKKKTPATSRDKPSSSLDGTESASDIKTKARSKKSMLPLKQSLDKLTHQTTSTPLSSPPTVSPVPESVNEGLRPLKKKWQGRSSQDTEKETLSEFLIDAGRKTSLKSVALGKVTLAADVLKEATGRGVQRQVKPAQPPETHKSKAPLRLAGEESGHSSPLTAEGPTVSVQAPAHMAVQKPNPKEVQHFKPSKWQAKVQTHFPEDVKTSRQVRGKDMKNVNMMDSAVSHSYKIVKTSVWDHIKDGLLSRKYGGPITLPLPRTEPVIEKAVNPALAGKVSLPQAFGSPQTVTITLESPGVKNTDFSSPHQARPIQGLLASQSGAASLKPQTTEWMSKATAGYLGMEVYRPPGRASLGPEHDWMRPSSEAQSPPKPPPDTSVSEVLGGSKRTHEPPSSLNSEQRVVALSIVPVPLAERRLGDVTLNELLPWLANRVPQSPREGVALVNNGWQWYYRRYIDVRKGGVGGIGMLLAGYCLLSYVWCYPHLSEFFWHLYLLFFKLLKTI</sequence>
<dbReference type="Proteomes" id="UP001591681">
    <property type="component" value="Unassembled WGS sequence"/>
</dbReference>
<evidence type="ECO:0000256" key="6">
    <source>
        <dbReference type="ARBA" id="ARBA00023065"/>
    </source>
</evidence>
<accession>A0ABD1ITH2</accession>
<evidence type="ECO:0000256" key="8">
    <source>
        <dbReference type="ARBA" id="ARBA00023136"/>
    </source>
</evidence>
<evidence type="ECO:0000256" key="2">
    <source>
        <dbReference type="ARBA" id="ARBA00005895"/>
    </source>
</evidence>
<dbReference type="EMBL" id="JBHFQA010000023">
    <property type="protein sequence ID" value="KAL2078284.1"/>
    <property type="molecule type" value="Genomic_DNA"/>
</dbReference>
<proteinExistence type="inferred from homology"/>
<keyword evidence="5" id="KW-0375">Hydrogen ion transport</keyword>
<keyword evidence="3" id="KW-0813">Transport</keyword>
<dbReference type="AlphaFoldDB" id="A0ABD1ITH2"/>
<keyword evidence="8" id="KW-0472">Membrane</keyword>
<evidence type="ECO:0000256" key="7">
    <source>
        <dbReference type="ARBA" id="ARBA00023128"/>
    </source>
</evidence>
<evidence type="ECO:0000256" key="1">
    <source>
        <dbReference type="ARBA" id="ARBA00004325"/>
    </source>
</evidence>
<dbReference type="PANTHER" id="PTHR13080">
    <property type="entry name" value="ATP SYNTHASE F CHAIN, MITOCHONDRIAL-RELATED"/>
    <property type="match status" value="1"/>
</dbReference>
<name>A0ABD1ITH2_9TELE</name>
<evidence type="ECO:0000256" key="4">
    <source>
        <dbReference type="ARBA" id="ARBA00022547"/>
    </source>
</evidence>
<dbReference type="GO" id="GO:0031966">
    <property type="term" value="C:mitochondrial membrane"/>
    <property type="evidence" value="ECO:0007669"/>
    <property type="project" value="UniProtKB-SubCell"/>
</dbReference>
<feature type="compositionally biased region" description="Polar residues" evidence="10">
    <location>
        <begin position="40"/>
        <end position="51"/>
    </location>
</feature>
<feature type="region of interest" description="Disordered" evidence="10">
    <location>
        <begin position="150"/>
        <end position="191"/>
    </location>
</feature>
<evidence type="ECO:0000256" key="5">
    <source>
        <dbReference type="ARBA" id="ARBA00022781"/>
    </source>
</evidence>
<organism evidence="11 12">
    <name type="scientific">Coilia grayii</name>
    <name type="common">Gray's grenadier anchovy</name>
    <dbReference type="NCBI Taxonomy" id="363190"/>
    <lineage>
        <taxon>Eukaryota</taxon>
        <taxon>Metazoa</taxon>
        <taxon>Chordata</taxon>
        <taxon>Craniata</taxon>
        <taxon>Vertebrata</taxon>
        <taxon>Euteleostomi</taxon>
        <taxon>Actinopterygii</taxon>
        <taxon>Neopterygii</taxon>
        <taxon>Teleostei</taxon>
        <taxon>Clupei</taxon>
        <taxon>Clupeiformes</taxon>
        <taxon>Clupeoidei</taxon>
        <taxon>Engraulidae</taxon>
        <taxon>Coilinae</taxon>
        <taxon>Coilia</taxon>
    </lineage>
</organism>
<dbReference type="GO" id="GO:0045259">
    <property type="term" value="C:proton-transporting ATP synthase complex"/>
    <property type="evidence" value="ECO:0007669"/>
    <property type="project" value="UniProtKB-KW"/>
</dbReference>
<comment type="caution">
    <text evidence="11">The sequence shown here is derived from an EMBL/GenBank/DDBJ whole genome shotgun (WGS) entry which is preliminary data.</text>
</comment>
<reference evidence="11 12" key="1">
    <citation type="submission" date="2024-09" db="EMBL/GenBank/DDBJ databases">
        <title>A chromosome-level genome assembly of Gray's grenadier anchovy, Coilia grayii.</title>
        <authorList>
            <person name="Fu Z."/>
        </authorList>
    </citation>
    <scope>NUCLEOTIDE SEQUENCE [LARGE SCALE GENOMIC DNA]</scope>
    <source>
        <strain evidence="11">G4</strain>
        <tissue evidence="11">Muscle</tissue>
    </source>
</reference>
<comment type="similarity">
    <text evidence="2">Belongs to the ATPase F chain family.</text>
</comment>
<keyword evidence="12" id="KW-1185">Reference proteome</keyword>
<comment type="subcellular location">
    <subcellularLocation>
        <location evidence="1">Mitochondrion membrane</location>
    </subcellularLocation>
</comment>
<keyword evidence="9" id="KW-0066">ATP synthesis</keyword>
<keyword evidence="7" id="KW-0496">Mitochondrion</keyword>
<evidence type="ECO:0000313" key="11">
    <source>
        <dbReference type="EMBL" id="KAL2078284.1"/>
    </source>
</evidence>
<protein>
    <recommendedName>
        <fullName evidence="13">ATP synthase subunit f, mitochondrial</fullName>
    </recommendedName>
</protein>
<dbReference type="GO" id="GO:1902600">
    <property type="term" value="P:proton transmembrane transport"/>
    <property type="evidence" value="ECO:0007669"/>
    <property type="project" value="UniProtKB-KW"/>
</dbReference>
<evidence type="ECO:0000256" key="9">
    <source>
        <dbReference type="ARBA" id="ARBA00023310"/>
    </source>
</evidence>
<evidence type="ECO:0008006" key="13">
    <source>
        <dbReference type="Google" id="ProtNLM"/>
    </source>
</evidence>
<evidence type="ECO:0000313" key="12">
    <source>
        <dbReference type="Proteomes" id="UP001591681"/>
    </source>
</evidence>
<feature type="region of interest" description="Disordered" evidence="10">
    <location>
        <begin position="375"/>
        <end position="423"/>
    </location>
</feature>
<keyword evidence="6" id="KW-0406">Ion transport</keyword>
<dbReference type="InterPro" id="IPR019344">
    <property type="entry name" value="F1F0-ATPsyn_F_prd"/>
</dbReference>
<feature type="region of interest" description="Disordered" evidence="10">
    <location>
        <begin position="1"/>
        <end position="116"/>
    </location>
</feature>